<evidence type="ECO:0000313" key="2">
    <source>
        <dbReference type="Proteomes" id="UP000314294"/>
    </source>
</evidence>
<evidence type="ECO:0000313" key="1">
    <source>
        <dbReference type="EMBL" id="TNN43101.1"/>
    </source>
</evidence>
<reference evidence="1 2" key="1">
    <citation type="submission" date="2019-03" db="EMBL/GenBank/DDBJ databases">
        <title>First draft genome of Liparis tanakae, snailfish: a comprehensive survey of snailfish specific genes.</title>
        <authorList>
            <person name="Kim W."/>
            <person name="Song I."/>
            <person name="Jeong J.-H."/>
            <person name="Kim D."/>
            <person name="Kim S."/>
            <person name="Ryu S."/>
            <person name="Song J.Y."/>
            <person name="Lee S.K."/>
        </authorList>
    </citation>
    <scope>NUCLEOTIDE SEQUENCE [LARGE SCALE GENOMIC DNA]</scope>
    <source>
        <tissue evidence="1">Muscle</tissue>
    </source>
</reference>
<sequence length="255" mass="27672">MVFSAYGQEKLPIKLPGFGMRCEALGQTAEERAATQDAMRPGGGIVTQEGIDWIAPACGGKTEKYWVTEKSWPISAAGLQTQRVTTQTMNVTFAREEYVEVPVINFLSMIEEEYPSALGFLVPSPASKTFIPYKYTILSFSMSQSCGDKDGDAGGEEEENNEIGMRELELLPSGVGVPCEEKTISNEIVESNRQSLRLKISQSSPRWGKEIVRGSGPRANVQHLSAQRATGGTLLDAACAEPLSSYEDTVFGLCG</sequence>
<name>A0A4Z2FQ26_9TELE</name>
<keyword evidence="2" id="KW-1185">Reference proteome</keyword>
<proteinExistence type="predicted"/>
<protein>
    <submittedName>
        <fullName evidence="1">Uncharacterized protein</fullName>
    </submittedName>
</protein>
<dbReference type="EMBL" id="SRLO01000990">
    <property type="protein sequence ID" value="TNN43101.1"/>
    <property type="molecule type" value="Genomic_DNA"/>
</dbReference>
<dbReference type="AlphaFoldDB" id="A0A4Z2FQ26"/>
<gene>
    <name evidence="1" type="ORF">EYF80_046710</name>
</gene>
<dbReference type="Proteomes" id="UP000314294">
    <property type="component" value="Unassembled WGS sequence"/>
</dbReference>
<comment type="caution">
    <text evidence="1">The sequence shown here is derived from an EMBL/GenBank/DDBJ whole genome shotgun (WGS) entry which is preliminary data.</text>
</comment>
<organism evidence="1 2">
    <name type="scientific">Liparis tanakae</name>
    <name type="common">Tanaka's snailfish</name>
    <dbReference type="NCBI Taxonomy" id="230148"/>
    <lineage>
        <taxon>Eukaryota</taxon>
        <taxon>Metazoa</taxon>
        <taxon>Chordata</taxon>
        <taxon>Craniata</taxon>
        <taxon>Vertebrata</taxon>
        <taxon>Euteleostomi</taxon>
        <taxon>Actinopterygii</taxon>
        <taxon>Neopterygii</taxon>
        <taxon>Teleostei</taxon>
        <taxon>Neoteleostei</taxon>
        <taxon>Acanthomorphata</taxon>
        <taxon>Eupercaria</taxon>
        <taxon>Perciformes</taxon>
        <taxon>Cottioidei</taxon>
        <taxon>Cottales</taxon>
        <taxon>Liparidae</taxon>
        <taxon>Liparis</taxon>
    </lineage>
</organism>
<accession>A0A4Z2FQ26</accession>